<evidence type="ECO:0000259" key="1">
    <source>
        <dbReference type="Pfam" id="PF00561"/>
    </source>
</evidence>
<dbReference type="Pfam" id="PF00561">
    <property type="entry name" value="Abhydrolase_1"/>
    <property type="match status" value="1"/>
</dbReference>
<keyword evidence="3" id="KW-1185">Reference proteome</keyword>
<dbReference type="SUPFAM" id="SSF53474">
    <property type="entry name" value="alpha/beta-Hydrolases"/>
    <property type="match status" value="1"/>
</dbReference>
<dbReference type="Gene3D" id="3.40.50.1820">
    <property type="entry name" value="alpha/beta hydrolase"/>
    <property type="match status" value="1"/>
</dbReference>
<dbReference type="InterPro" id="IPR050471">
    <property type="entry name" value="AB_hydrolase"/>
</dbReference>
<dbReference type="EMBL" id="WTPW01000532">
    <property type="protein sequence ID" value="KAF0501849.1"/>
    <property type="molecule type" value="Genomic_DNA"/>
</dbReference>
<organism evidence="2 3">
    <name type="scientific">Gigaspora margarita</name>
    <dbReference type="NCBI Taxonomy" id="4874"/>
    <lineage>
        <taxon>Eukaryota</taxon>
        <taxon>Fungi</taxon>
        <taxon>Fungi incertae sedis</taxon>
        <taxon>Mucoromycota</taxon>
        <taxon>Glomeromycotina</taxon>
        <taxon>Glomeromycetes</taxon>
        <taxon>Diversisporales</taxon>
        <taxon>Gigasporaceae</taxon>
        <taxon>Gigaspora</taxon>
    </lineage>
</organism>
<proteinExistence type="predicted"/>
<dbReference type="AlphaFoldDB" id="A0A8H4AJ66"/>
<evidence type="ECO:0000313" key="2">
    <source>
        <dbReference type="EMBL" id="KAF0501849.1"/>
    </source>
</evidence>
<dbReference type="PANTHER" id="PTHR43433:SF5">
    <property type="entry name" value="AB HYDROLASE-1 DOMAIN-CONTAINING PROTEIN"/>
    <property type="match status" value="1"/>
</dbReference>
<gene>
    <name evidence="2" type="ORF">F8M41_019950</name>
</gene>
<comment type="caution">
    <text evidence="2">The sequence shown here is derived from an EMBL/GenBank/DDBJ whole genome shotgun (WGS) entry which is preliminary data.</text>
</comment>
<dbReference type="GO" id="GO:0016787">
    <property type="term" value="F:hydrolase activity"/>
    <property type="evidence" value="ECO:0007669"/>
    <property type="project" value="UniProtKB-KW"/>
</dbReference>
<dbReference type="Proteomes" id="UP000439903">
    <property type="component" value="Unassembled WGS sequence"/>
</dbReference>
<feature type="domain" description="AB hydrolase-1" evidence="1">
    <location>
        <begin position="30"/>
        <end position="272"/>
    </location>
</feature>
<dbReference type="PRINTS" id="PR00111">
    <property type="entry name" value="ABHYDROLASE"/>
</dbReference>
<keyword evidence="2" id="KW-0378">Hydrolase</keyword>
<protein>
    <submittedName>
        <fullName evidence="2">Alpha/beta hydrolase</fullName>
    </submittedName>
</protein>
<reference evidence="2 3" key="1">
    <citation type="journal article" date="2019" name="Environ. Microbiol.">
        <title>At the nexus of three kingdoms: the genome of the mycorrhizal fungus Gigaspora margarita provides insights into plant, endobacterial and fungal interactions.</title>
        <authorList>
            <person name="Venice F."/>
            <person name="Ghignone S."/>
            <person name="Salvioli di Fossalunga A."/>
            <person name="Amselem J."/>
            <person name="Novero M."/>
            <person name="Xianan X."/>
            <person name="Sedzielewska Toro K."/>
            <person name="Morin E."/>
            <person name="Lipzen A."/>
            <person name="Grigoriev I.V."/>
            <person name="Henrissat B."/>
            <person name="Martin F.M."/>
            <person name="Bonfante P."/>
        </authorList>
    </citation>
    <scope>NUCLEOTIDE SEQUENCE [LARGE SCALE GENOMIC DNA]</scope>
    <source>
        <strain evidence="2 3">BEG34</strain>
    </source>
</reference>
<dbReference type="PANTHER" id="PTHR43433">
    <property type="entry name" value="HYDROLASE, ALPHA/BETA FOLD FAMILY PROTEIN"/>
    <property type="match status" value="1"/>
</dbReference>
<name>A0A8H4AJ66_GIGMA</name>
<dbReference type="InterPro" id="IPR029058">
    <property type="entry name" value="AB_hydrolase_fold"/>
</dbReference>
<accession>A0A8H4AJ66</accession>
<sequence>MSESRFFEQPDGSKIAYKILKSENIKNDIPLVLIIGFGGTKEHFMGFDEELAKTQEVIIFDNRGIGESTVASYDDPITMELMAKDAIELIKHLGIKKFNLFGGSMGAMIALCVALNVPSDLKLEKFIISSGSAQVSTSSKKYQELEELCKSTEFTLPKTIQGQKDMLLYSSKDLARYFLEHPDEIDKLYKFAEIIVKTNNKRPFEIFKRQWEAIKQYNIVSKLHTIKVPTLIIHGEDDEVIPIQDGEIIDREIPNTQFYRIPNVGHCIYELAPESINIINEFLNN</sequence>
<dbReference type="InterPro" id="IPR000073">
    <property type="entry name" value="AB_hydrolase_1"/>
</dbReference>
<evidence type="ECO:0000313" key="3">
    <source>
        <dbReference type="Proteomes" id="UP000439903"/>
    </source>
</evidence>
<dbReference type="OrthoDB" id="8119704at2759"/>